<dbReference type="Pfam" id="PF01471">
    <property type="entry name" value="PG_binding_1"/>
    <property type="match status" value="1"/>
</dbReference>
<sequence>MRFALPCLLLLLAAGCARPAIDASRHAKSQDSRVQFLILHFTGEPWDRSMKILTEDNVSAHYLVRDSPVEVYRLVDEDRRAWHAGASSWKGQTQLNAASIGIEIQNLGDVAGPDGKVVYHAYPPEQIDAVVALVKQIVARHGIRPDRVLGHSDIAPMRKVDPGPTFPWKRLADEGLITWPDPAKVAARKPAFEAAPPDAAWFQERLARHGFEIPATGRFDAVTTRILGNFQMKYRPAVYDGRPDAETAAILDVLTAP</sequence>
<dbReference type="EMBL" id="AP027080">
    <property type="protein sequence ID" value="BDU72848.1"/>
    <property type="molecule type" value="Genomic_DNA"/>
</dbReference>
<dbReference type="RefSeq" id="WP_316415760.1">
    <property type="nucleotide sequence ID" value="NZ_AP027080.1"/>
</dbReference>
<evidence type="ECO:0000256" key="3">
    <source>
        <dbReference type="ARBA" id="ARBA00011901"/>
    </source>
</evidence>
<keyword evidence="9" id="KW-1185">Reference proteome</keyword>
<dbReference type="Proteomes" id="UP001238179">
    <property type="component" value="Chromosome"/>
</dbReference>
<dbReference type="InterPro" id="IPR036505">
    <property type="entry name" value="Amidase/PGRP_sf"/>
</dbReference>
<keyword evidence="4" id="KW-0378">Hydrolase</keyword>
<reference evidence="9" key="1">
    <citation type="journal article" date="2023" name="Int. J. Syst. Evol. Microbiol.">
        <title>Mesoterricola silvestris gen. nov., sp. nov., Mesoterricola sediminis sp. nov., Geothrix oryzae sp. nov., Geothrix edaphica sp. nov., Geothrix rubra sp. nov., and Geothrix limicola sp. nov., six novel members of Acidobacteriota isolated from soils.</title>
        <authorList>
            <person name="Itoh H."/>
            <person name="Sugisawa Y."/>
            <person name="Mise K."/>
            <person name="Xu Z."/>
            <person name="Kuniyasu M."/>
            <person name="Ushijima N."/>
            <person name="Kawano K."/>
            <person name="Kobayashi E."/>
            <person name="Shiratori Y."/>
            <person name="Masuda Y."/>
            <person name="Senoo K."/>
        </authorList>
    </citation>
    <scope>NUCLEOTIDE SEQUENCE [LARGE SCALE GENOMIC DNA]</scope>
    <source>
        <strain evidence="9">W79</strain>
    </source>
</reference>
<dbReference type="InterPro" id="IPR002502">
    <property type="entry name" value="Amidase_domain"/>
</dbReference>
<evidence type="ECO:0000256" key="5">
    <source>
        <dbReference type="ARBA" id="ARBA00023316"/>
    </source>
</evidence>
<dbReference type="GO" id="GO:0009253">
    <property type="term" value="P:peptidoglycan catabolic process"/>
    <property type="evidence" value="ECO:0007669"/>
    <property type="project" value="InterPro"/>
</dbReference>
<feature type="chain" id="PRO_5041460849" description="N-acetylmuramoyl-L-alanine amidase" evidence="6">
    <location>
        <begin position="20"/>
        <end position="257"/>
    </location>
</feature>
<accession>A0AA48KBU2</accession>
<feature type="signal peptide" evidence="6">
    <location>
        <begin position="1"/>
        <end position="19"/>
    </location>
</feature>
<dbReference type="KEGG" id="msil:METEAL_20220"/>
<dbReference type="PROSITE" id="PS51257">
    <property type="entry name" value="PROKAR_LIPOPROTEIN"/>
    <property type="match status" value="1"/>
</dbReference>
<comment type="catalytic activity">
    <reaction evidence="1">
        <text>Hydrolyzes the link between N-acetylmuramoyl residues and L-amino acid residues in certain cell-wall glycopeptides.</text>
        <dbReference type="EC" id="3.5.1.28"/>
    </reaction>
</comment>
<dbReference type="Pfam" id="PF01510">
    <property type="entry name" value="Amidase_2"/>
    <property type="match status" value="1"/>
</dbReference>
<dbReference type="GO" id="GO:0071555">
    <property type="term" value="P:cell wall organization"/>
    <property type="evidence" value="ECO:0007669"/>
    <property type="project" value="UniProtKB-KW"/>
</dbReference>
<dbReference type="AlphaFoldDB" id="A0AA48KBU2"/>
<comment type="similarity">
    <text evidence="2">Belongs to the N-acetylmuramoyl-L-alanine amidase 2 family.</text>
</comment>
<evidence type="ECO:0000256" key="1">
    <source>
        <dbReference type="ARBA" id="ARBA00001561"/>
    </source>
</evidence>
<keyword evidence="5" id="KW-0961">Cell wall biogenesis/degradation</keyword>
<evidence type="ECO:0000313" key="8">
    <source>
        <dbReference type="EMBL" id="BDU72848.1"/>
    </source>
</evidence>
<dbReference type="PANTHER" id="PTHR30417:SF1">
    <property type="entry name" value="N-ACETYLMURAMOYL-L-ALANINE AMIDASE AMID"/>
    <property type="match status" value="1"/>
</dbReference>
<dbReference type="InterPro" id="IPR002477">
    <property type="entry name" value="Peptidoglycan-bd-like"/>
</dbReference>
<dbReference type="InterPro" id="IPR036365">
    <property type="entry name" value="PGBD-like_sf"/>
</dbReference>
<evidence type="ECO:0000259" key="7">
    <source>
        <dbReference type="SMART" id="SM00644"/>
    </source>
</evidence>
<dbReference type="GO" id="GO:0008745">
    <property type="term" value="F:N-acetylmuramoyl-L-alanine amidase activity"/>
    <property type="evidence" value="ECO:0007669"/>
    <property type="project" value="UniProtKB-EC"/>
</dbReference>
<dbReference type="EC" id="3.5.1.28" evidence="3"/>
<dbReference type="FunFam" id="3.40.80.10:FF:000003">
    <property type="entry name" value="N-acetylmuramoyl-L-alanine amidase"/>
    <property type="match status" value="1"/>
</dbReference>
<keyword evidence="6" id="KW-0732">Signal</keyword>
<dbReference type="GO" id="GO:0019867">
    <property type="term" value="C:outer membrane"/>
    <property type="evidence" value="ECO:0007669"/>
    <property type="project" value="TreeGrafter"/>
</dbReference>
<name>A0AA48KBU2_9BACT</name>
<dbReference type="SMART" id="SM00644">
    <property type="entry name" value="Ami_2"/>
    <property type="match status" value="1"/>
</dbReference>
<dbReference type="GO" id="GO:0009254">
    <property type="term" value="P:peptidoglycan turnover"/>
    <property type="evidence" value="ECO:0007669"/>
    <property type="project" value="TreeGrafter"/>
</dbReference>
<organism evidence="8 9">
    <name type="scientific">Mesoterricola silvestris</name>
    <dbReference type="NCBI Taxonomy" id="2927979"/>
    <lineage>
        <taxon>Bacteria</taxon>
        <taxon>Pseudomonadati</taxon>
        <taxon>Acidobacteriota</taxon>
        <taxon>Holophagae</taxon>
        <taxon>Holophagales</taxon>
        <taxon>Holophagaceae</taxon>
        <taxon>Mesoterricola</taxon>
    </lineage>
</organism>
<evidence type="ECO:0000256" key="6">
    <source>
        <dbReference type="SAM" id="SignalP"/>
    </source>
</evidence>
<evidence type="ECO:0000313" key="9">
    <source>
        <dbReference type="Proteomes" id="UP001238179"/>
    </source>
</evidence>
<dbReference type="CDD" id="cd06583">
    <property type="entry name" value="PGRP"/>
    <property type="match status" value="1"/>
</dbReference>
<dbReference type="InterPro" id="IPR051206">
    <property type="entry name" value="NAMLAA_amidase_2"/>
</dbReference>
<dbReference type="InterPro" id="IPR036366">
    <property type="entry name" value="PGBDSf"/>
</dbReference>
<dbReference type="SUPFAM" id="SSF47090">
    <property type="entry name" value="PGBD-like"/>
    <property type="match status" value="1"/>
</dbReference>
<evidence type="ECO:0000256" key="4">
    <source>
        <dbReference type="ARBA" id="ARBA00022801"/>
    </source>
</evidence>
<proteinExistence type="inferred from homology"/>
<gene>
    <name evidence="8" type="primary">ampDh2</name>
    <name evidence="8" type="ORF">METEAL_20220</name>
</gene>
<evidence type="ECO:0000256" key="2">
    <source>
        <dbReference type="ARBA" id="ARBA00007553"/>
    </source>
</evidence>
<dbReference type="Gene3D" id="1.10.101.10">
    <property type="entry name" value="PGBD-like superfamily/PGBD"/>
    <property type="match status" value="1"/>
</dbReference>
<dbReference type="SUPFAM" id="SSF55846">
    <property type="entry name" value="N-acetylmuramoyl-L-alanine amidase-like"/>
    <property type="match status" value="1"/>
</dbReference>
<protein>
    <recommendedName>
        <fullName evidence="3">N-acetylmuramoyl-L-alanine amidase</fullName>
        <ecNumber evidence="3">3.5.1.28</ecNumber>
    </recommendedName>
</protein>
<dbReference type="PANTHER" id="PTHR30417">
    <property type="entry name" value="N-ACETYLMURAMOYL-L-ALANINE AMIDASE AMID"/>
    <property type="match status" value="1"/>
</dbReference>
<feature type="domain" description="N-acetylmuramoyl-L-alanine amidase" evidence="7">
    <location>
        <begin position="22"/>
        <end position="163"/>
    </location>
</feature>
<dbReference type="Gene3D" id="3.40.80.10">
    <property type="entry name" value="Peptidoglycan recognition protein-like"/>
    <property type="match status" value="1"/>
</dbReference>